<reference evidence="1" key="1">
    <citation type="submission" date="2022-04" db="EMBL/GenBank/DDBJ databases">
        <title>Complete genome sequence of a cyanobacterium, Nostoc sp. SO-36, isolated in Antarctica.</title>
        <authorList>
            <person name="Kanesaki Y."/>
            <person name="Effendi D."/>
            <person name="Sakamoto T."/>
            <person name="Ohtani S."/>
            <person name="Awai K."/>
        </authorList>
    </citation>
    <scope>NUCLEOTIDE SEQUENCE</scope>
    <source>
        <strain evidence="1">SO-36</strain>
    </source>
</reference>
<gene>
    <name evidence="1" type="ORF">ANSO36C_16080</name>
</gene>
<dbReference type="Proteomes" id="UP001055453">
    <property type="component" value="Chromosome"/>
</dbReference>
<proteinExistence type="predicted"/>
<protein>
    <submittedName>
        <fullName evidence="1">Uncharacterized protein</fullName>
    </submittedName>
</protein>
<sequence length="72" mass="8451">MKIMEINNIMDDTEIRVKGINALYKSLGSAAAMRFLILLHKNPTDYVEISRTIYQDQTIDEIFTRSKQNWQD</sequence>
<organism evidence="1 2">
    <name type="scientific">Nostoc cf. commune SO-36</name>
    <dbReference type="NCBI Taxonomy" id="449208"/>
    <lineage>
        <taxon>Bacteria</taxon>
        <taxon>Bacillati</taxon>
        <taxon>Cyanobacteriota</taxon>
        <taxon>Cyanophyceae</taxon>
        <taxon>Nostocales</taxon>
        <taxon>Nostocaceae</taxon>
        <taxon>Nostoc</taxon>
    </lineage>
</organism>
<accession>A0ABM7YYY2</accession>
<keyword evidence="2" id="KW-1185">Reference proteome</keyword>
<evidence type="ECO:0000313" key="2">
    <source>
        <dbReference type="Proteomes" id="UP001055453"/>
    </source>
</evidence>
<evidence type="ECO:0000313" key="1">
    <source>
        <dbReference type="EMBL" id="BDI15806.1"/>
    </source>
</evidence>
<name>A0ABM7YYY2_NOSCO</name>
<dbReference type="EMBL" id="AP025732">
    <property type="protein sequence ID" value="BDI15806.1"/>
    <property type="molecule type" value="Genomic_DNA"/>
</dbReference>